<dbReference type="AlphaFoldDB" id="A0A1F4SEE8"/>
<sequence length="369" mass="40992">MSVPFFDIKKQIASIRQEIDAAIAEVIDSGAFILGPKVSELEKVAAEYLEVKHAIGVASGTDALMLALKACGIKKNDEVITTPLTFVATADAIAHCGANPVFCDITTKTFNIDPLKLEKTISSKTTAILPVHLYGQSSDMDQIMSIAQKHNLKIIEDCAQAIGAKYKEKFVGGFGNAGCFSFFPTKNLGCFGDGGLVTTNSDEIADMLKVLRGHGSRKTYHYDYIGYNSRLDSIQAAILLVRFKYLAKWTESRRKNASIYKKLLEGIRQISLPEEEKNNFHVYNQFTLLAESRDNLLEFLKKKGIGSMVYYPLSLHLQKAFKCLNFKEGDFPESEKAQKEVLSLPIYPELPEKELEEVASAVKEFYGQS</sequence>
<dbReference type="FunFam" id="3.40.640.10:FF:000089">
    <property type="entry name" value="Aminotransferase, DegT/DnrJ/EryC1/StrS family"/>
    <property type="match status" value="1"/>
</dbReference>
<dbReference type="Pfam" id="PF01041">
    <property type="entry name" value="DegT_DnrJ_EryC1"/>
    <property type="match status" value="1"/>
</dbReference>
<dbReference type="InterPro" id="IPR015422">
    <property type="entry name" value="PyrdxlP-dep_Trfase_small"/>
</dbReference>
<dbReference type="SUPFAM" id="SSF53383">
    <property type="entry name" value="PLP-dependent transferases"/>
    <property type="match status" value="1"/>
</dbReference>
<dbReference type="PANTHER" id="PTHR30244:SF36">
    <property type="entry name" value="3-OXO-GLUCOSE-6-PHOSPHATE:GLUTAMATE AMINOTRANSFERASE"/>
    <property type="match status" value="1"/>
</dbReference>
<dbReference type="InterPro" id="IPR015424">
    <property type="entry name" value="PyrdxlP-dep_Trfase"/>
</dbReference>
<keyword evidence="1 4" id="KW-0663">Pyridoxal phosphate</keyword>
<evidence type="ECO:0000256" key="4">
    <source>
        <dbReference type="PIRSR" id="PIRSR000390-2"/>
    </source>
</evidence>
<dbReference type="GO" id="GO:0030170">
    <property type="term" value="F:pyridoxal phosphate binding"/>
    <property type="evidence" value="ECO:0007669"/>
    <property type="project" value="UniProtKB-ARBA"/>
</dbReference>
<protein>
    <submittedName>
        <fullName evidence="6">Transcriptional regulator</fullName>
    </submittedName>
</protein>
<gene>
    <name evidence="6" type="ORF">A2310_08240</name>
</gene>
<evidence type="ECO:0000256" key="5">
    <source>
        <dbReference type="RuleBase" id="RU004508"/>
    </source>
</evidence>
<evidence type="ECO:0000256" key="3">
    <source>
        <dbReference type="PIRSR" id="PIRSR000390-1"/>
    </source>
</evidence>
<dbReference type="InterPro" id="IPR015421">
    <property type="entry name" value="PyrdxlP-dep_Trfase_major"/>
</dbReference>
<reference evidence="6 7" key="1">
    <citation type="journal article" date="2016" name="Nat. Commun.">
        <title>Thousands of microbial genomes shed light on interconnected biogeochemical processes in an aquifer system.</title>
        <authorList>
            <person name="Anantharaman K."/>
            <person name="Brown C.T."/>
            <person name="Hug L.A."/>
            <person name="Sharon I."/>
            <person name="Castelle C.J."/>
            <person name="Probst A.J."/>
            <person name="Thomas B.C."/>
            <person name="Singh A."/>
            <person name="Wilkins M.J."/>
            <person name="Karaoz U."/>
            <person name="Brodie E.L."/>
            <person name="Williams K.H."/>
            <person name="Hubbard S.S."/>
            <person name="Banfield J.F."/>
        </authorList>
    </citation>
    <scope>NUCLEOTIDE SEQUENCE [LARGE SCALE GENOMIC DNA]</scope>
</reference>
<dbReference type="CDD" id="cd00616">
    <property type="entry name" value="AHBA_syn"/>
    <property type="match status" value="1"/>
</dbReference>
<evidence type="ECO:0000313" key="6">
    <source>
        <dbReference type="EMBL" id="OGC18808.1"/>
    </source>
</evidence>
<dbReference type="GO" id="GO:0000271">
    <property type="term" value="P:polysaccharide biosynthetic process"/>
    <property type="evidence" value="ECO:0007669"/>
    <property type="project" value="TreeGrafter"/>
</dbReference>
<dbReference type="Proteomes" id="UP000178417">
    <property type="component" value="Unassembled WGS sequence"/>
</dbReference>
<name>A0A1F4SEE8_UNCSA</name>
<accession>A0A1F4SEE8</accession>
<dbReference type="STRING" id="1802579.A2310_08240"/>
<comment type="similarity">
    <text evidence="2 5">Belongs to the DegT/DnrJ/EryC1 family.</text>
</comment>
<evidence type="ECO:0000256" key="2">
    <source>
        <dbReference type="ARBA" id="ARBA00037999"/>
    </source>
</evidence>
<dbReference type="Gene3D" id="3.90.1150.10">
    <property type="entry name" value="Aspartate Aminotransferase, domain 1"/>
    <property type="match status" value="1"/>
</dbReference>
<feature type="active site" description="Proton acceptor" evidence="3">
    <location>
        <position position="186"/>
    </location>
</feature>
<evidence type="ECO:0000313" key="7">
    <source>
        <dbReference type="Proteomes" id="UP000178417"/>
    </source>
</evidence>
<feature type="modified residue" description="N6-(pyridoxal phosphate)lysine" evidence="4">
    <location>
        <position position="186"/>
    </location>
</feature>
<dbReference type="GO" id="GO:0008483">
    <property type="term" value="F:transaminase activity"/>
    <property type="evidence" value="ECO:0007669"/>
    <property type="project" value="TreeGrafter"/>
</dbReference>
<dbReference type="PIRSF" id="PIRSF000390">
    <property type="entry name" value="PLP_StrS"/>
    <property type="match status" value="1"/>
</dbReference>
<organism evidence="6 7">
    <name type="scientific">candidate division WOR-1 bacterium RIFOXYB2_FULL_37_13</name>
    <dbReference type="NCBI Taxonomy" id="1802579"/>
    <lineage>
        <taxon>Bacteria</taxon>
        <taxon>Bacillati</taxon>
        <taxon>Saganbacteria</taxon>
    </lineage>
</organism>
<dbReference type="InterPro" id="IPR000653">
    <property type="entry name" value="DegT/StrS_aminotransferase"/>
</dbReference>
<dbReference type="Gene3D" id="3.40.640.10">
    <property type="entry name" value="Type I PLP-dependent aspartate aminotransferase-like (Major domain)"/>
    <property type="match status" value="1"/>
</dbReference>
<evidence type="ECO:0000256" key="1">
    <source>
        <dbReference type="ARBA" id="ARBA00022898"/>
    </source>
</evidence>
<dbReference type="EMBL" id="MEUB01000065">
    <property type="protein sequence ID" value="OGC18808.1"/>
    <property type="molecule type" value="Genomic_DNA"/>
</dbReference>
<dbReference type="PANTHER" id="PTHR30244">
    <property type="entry name" value="TRANSAMINASE"/>
    <property type="match status" value="1"/>
</dbReference>
<proteinExistence type="inferred from homology"/>
<comment type="caution">
    <text evidence="6">The sequence shown here is derived from an EMBL/GenBank/DDBJ whole genome shotgun (WGS) entry which is preliminary data.</text>
</comment>